<dbReference type="EC" id="2.7.13.3" evidence="2"/>
<dbReference type="InterPro" id="IPR003594">
    <property type="entry name" value="HATPase_dom"/>
</dbReference>
<dbReference type="InterPro" id="IPR036890">
    <property type="entry name" value="HATPase_C_sf"/>
</dbReference>
<evidence type="ECO:0000256" key="2">
    <source>
        <dbReference type="ARBA" id="ARBA00012438"/>
    </source>
</evidence>
<dbReference type="Proteomes" id="UP000536179">
    <property type="component" value="Unassembled WGS sequence"/>
</dbReference>
<dbReference type="InterPro" id="IPR036097">
    <property type="entry name" value="HisK_dim/P_sf"/>
</dbReference>
<proteinExistence type="predicted"/>
<dbReference type="GO" id="GO:0007234">
    <property type="term" value="P:osmosensory signaling via phosphorelay pathway"/>
    <property type="evidence" value="ECO:0007669"/>
    <property type="project" value="TreeGrafter"/>
</dbReference>
<gene>
    <name evidence="7" type="ORF">FHS27_006014</name>
</gene>
<keyword evidence="3" id="KW-0597">Phosphoprotein</keyword>
<reference evidence="7 8" key="1">
    <citation type="submission" date="2020-08" db="EMBL/GenBank/DDBJ databases">
        <title>Genomic Encyclopedia of Type Strains, Phase III (KMG-III): the genomes of soil and plant-associated and newly described type strains.</title>
        <authorList>
            <person name="Whitman W."/>
        </authorList>
    </citation>
    <scope>NUCLEOTIDE SEQUENCE [LARGE SCALE GENOMIC DNA]</scope>
    <source>
        <strain evidence="7 8">CECT 8075</strain>
    </source>
</reference>
<comment type="caution">
    <text evidence="7">The sequence shown here is derived from an EMBL/GenBank/DDBJ whole genome shotgun (WGS) entry which is preliminary data.</text>
</comment>
<dbReference type="CDD" id="cd00082">
    <property type="entry name" value="HisKA"/>
    <property type="match status" value="1"/>
</dbReference>
<dbReference type="EMBL" id="JACHXU010000033">
    <property type="protein sequence ID" value="MBB3210168.1"/>
    <property type="molecule type" value="Genomic_DNA"/>
</dbReference>
<evidence type="ECO:0000313" key="8">
    <source>
        <dbReference type="Proteomes" id="UP000536179"/>
    </source>
</evidence>
<dbReference type="PANTHER" id="PTHR42878:SF15">
    <property type="entry name" value="BACTERIOPHYTOCHROME"/>
    <property type="match status" value="1"/>
</dbReference>
<dbReference type="GO" id="GO:0000156">
    <property type="term" value="F:phosphorelay response regulator activity"/>
    <property type="evidence" value="ECO:0007669"/>
    <property type="project" value="TreeGrafter"/>
</dbReference>
<dbReference type="InterPro" id="IPR003661">
    <property type="entry name" value="HisK_dim/P_dom"/>
</dbReference>
<dbReference type="InterPro" id="IPR004358">
    <property type="entry name" value="Sig_transdc_His_kin-like_C"/>
</dbReference>
<protein>
    <recommendedName>
        <fullName evidence="2">histidine kinase</fullName>
        <ecNumber evidence="2">2.7.13.3</ecNumber>
    </recommendedName>
</protein>
<dbReference type="Gene3D" id="3.30.565.10">
    <property type="entry name" value="Histidine kinase-like ATPase, C-terminal domain"/>
    <property type="match status" value="1"/>
</dbReference>
<evidence type="ECO:0000259" key="6">
    <source>
        <dbReference type="PROSITE" id="PS50109"/>
    </source>
</evidence>
<dbReference type="PROSITE" id="PS50109">
    <property type="entry name" value="HIS_KIN"/>
    <property type="match status" value="1"/>
</dbReference>
<feature type="domain" description="Histidine kinase" evidence="6">
    <location>
        <begin position="47"/>
        <end position="262"/>
    </location>
</feature>
<sequence>MPRFYKIAEVISEQVLSKLNTELEQRVLARTAELERANEDLEAYAHSVAHDLRAPLRALFGFSKALREDYGDRLDEEGREFTEFIESAAVQMDVLTSDLLEYSKVGGSKMLIDNVDLDEVVERSLTQLESDIAKFAPLIHVDSPLGFVRGHRSTIVQVISNLLANAMKFVSPDVKPEIRISTEMKPGSIRLSVQDNGIGISPEFHSKIFRVFERLHGIETYPGTGIGLAIVRRAVESMDGEFGVESNPGEGSRFWIELPAGEMI</sequence>
<evidence type="ECO:0000256" key="3">
    <source>
        <dbReference type="ARBA" id="ARBA00022553"/>
    </source>
</evidence>
<dbReference type="GO" id="GO:0000155">
    <property type="term" value="F:phosphorelay sensor kinase activity"/>
    <property type="evidence" value="ECO:0007669"/>
    <property type="project" value="InterPro"/>
</dbReference>
<dbReference type="SMART" id="SM00387">
    <property type="entry name" value="HATPase_c"/>
    <property type="match status" value="1"/>
</dbReference>
<keyword evidence="5 7" id="KW-0418">Kinase</keyword>
<dbReference type="Pfam" id="PF00512">
    <property type="entry name" value="HisKA"/>
    <property type="match status" value="1"/>
</dbReference>
<name>A0A7W5E4W2_9BACT</name>
<dbReference type="SUPFAM" id="SSF55874">
    <property type="entry name" value="ATPase domain of HSP90 chaperone/DNA topoisomerase II/histidine kinase"/>
    <property type="match status" value="1"/>
</dbReference>
<keyword evidence="4" id="KW-0808">Transferase</keyword>
<dbReference type="PANTHER" id="PTHR42878">
    <property type="entry name" value="TWO-COMPONENT HISTIDINE KINASE"/>
    <property type="match status" value="1"/>
</dbReference>
<accession>A0A7W5E4W2</accession>
<dbReference type="Pfam" id="PF02518">
    <property type="entry name" value="HATPase_c"/>
    <property type="match status" value="1"/>
</dbReference>
<dbReference type="AlphaFoldDB" id="A0A7W5E4W2"/>
<keyword evidence="8" id="KW-1185">Reference proteome</keyword>
<dbReference type="InterPro" id="IPR005467">
    <property type="entry name" value="His_kinase_dom"/>
</dbReference>
<evidence type="ECO:0000313" key="7">
    <source>
        <dbReference type="EMBL" id="MBB3210168.1"/>
    </source>
</evidence>
<dbReference type="RefSeq" id="WP_184309321.1">
    <property type="nucleotide sequence ID" value="NZ_JACHXU010000033.1"/>
</dbReference>
<evidence type="ECO:0000256" key="5">
    <source>
        <dbReference type="ARBA" id="ARBA00022777"/>
    </source>
</evidence>
<dbReference type="Gene3D" id="1.10.287.130">
    <property type="match status" value="1"/>
</dbReference>
<dbReference type="GO" id="GO:0030295">
    <property type="term" value="F:protein kinase activator activity"/>
    <property type="evidence" value="ECO:0007669"/>
    <property type="project" value="TreeGrafter"/>
</dbReference>
<dbReference type="SMART" id="SM00388">
    <property type="entry name" value="HisKA"/>
    <property type="match status" value="1"/>
</dbReference>
<evidence type="ECO:0000256" key="4">
    <source>
        <dbReference type="ARBA" id="ARBA00022679"/>
    </source>
</evidence>
<organism evidence="7 8">
    <name type="scientific">Aporhodopirellula rubra</name>
    <dbReference type="NCBI Taxonomy" id="980271"/>
    <lineage>
        <taxon>Bacteria</taxon>
        <taxon>Pseudomonadati</taxon>
        <taxon>Planctomycetota</taxon>
        <taxon>Planctomycetia</taxon>
        <taxon>Pirellulales</taxon>
        <taxon>Pirellulaceae</taxon>
        <taxon>Aporhodopirellula</taxon>
    </lineage>
</organism>
<comment type="catalytic activity">
    <reaction evidence="1">
        <text>ATP + protein L-histidine = ADP + protein N-phospho-L-histidine.</text>
        <dbReference type="EC" id="2.7.13.3"/>
    </reaction>
</comment>
<evidence type="ECO:0000256" key="1">
    <source>
        <dbReference type="ARBA" id="ARBA00000085"/>
    </source>
</evidence>
<dbReference type="PRINTS" id="PR00344">
    <property type="entry name" value="BCTRLSENSOR"/>
</dbReference>
<dbReference type="SUPFAM" id="SSF47384">
    <property type="entry name" value="Homodimeric domain of signal transducing histidine kinase"/>
    <property type="match status" value="1"/>
</dbReference>
<dbReference type="InterPro" id="IPR050351">
    <property type="entry name" value="BphY/WalK/GraS-like"/>
</dbReference>